<evidence type="ECO:0000313" key="2">
    <source>
        <dbReference type="EMBL" id="NYG37050.1"/>
    </source>
</evidence>
<dbReference type="Pfam" id="PF04471">
    <property type="entry name" value="Mrr_cat"/>
    <property type="match status" value="1"/>
</dbReference>
<dbReference type="AlphaFoldDB" id="A0A852X6J6"/>
<dbReference type="GO" id="GO:0003677">
    <property type="term" value="F:DNA binding"/>
    <property type="evidence" value="ECO:0007669"/>
    <property type="project" value="InterPro"/>
</dbReference>
<dbReference type="InterPro" id="IPR011856">
    <property type="entry name" value="tRNA_endonuc-like_dom_sf"/>
</dbReference>
<proteinExistence type="predicted"/>
<accession>A0A852X6J6</accession>
<sequence>MDEMRRNFDLWMRANRGRKARPGEFLEGYVTYMYQSLLVLHAQNIRVTNGAKVADKRGNTYAIDVYFEFEVAGVRHRVAIECKDHKRRTTRDEVIAFHGKISDMPSTIGVFVSMKGFQSGALRYLEDHGIKYVDGETIPDFGRIIASWLGPIALPDESAIGQPFWTIRQAEDGEPTASWLLTPIEDSPPSNGTLPDRAIPLFLSRPEAMRYGRLRYGDDGTWCTCGLEQPSLRAMIDLAELDAVQFAIMYPFAHEGRRLYQCQVWSPLELSDEFIVVGAAIGTLGCPKRESGDG</sequence>
<dbReference type="EMBL" id="JACBZX010000001">
    <property type="protein sequence ID" value="NYG37050.1"/>
    <property type="molecule type" value="Genomic_DNA"/>
</dbReference>
<dbReference type="Gene3D" id="3.40.1350.10">
    <property type="match status" value="1"/>
</dbReference>
<feature type="domain" description="Restriction endonuclease type IV Mrr" evidence="1">
    <location>
        <begin position="56"/>
        <end position="138"/>
    </location>
</feature>
<evidence type="ECO:0000313" key="3">
    <source>
        <dbReference type="Proteomes" id="UP000592181"/>
    </source>
</evidence>
<organism evidence="2 3">
    <name type="scientific">Janibacter alkaliphilus</name>
    <dbReference type="NCBI Taxonomy" id="1069963"/>
    <lineage>
        <taxon>Bacteria</taxon>
        <taxon>Bacillati</taxon>
        <taxon>Actinomycetota</taxon>
        <taxon>Actinomycetes</taxon>
        <taxon>Micrococcales</taxon>
        <taxon>Intrasporangiaceae</taxon>
        <taxon>Janibacter</taxon>
    </lineage>
</organism>
<dbReference type="Proteomes" id="UP000592181">
    <property type="component" value="Unassembled WGS sequence"/>
</dbReference>
<dbReference type="GO" id="GO:0009307">
    <property type="term" value="P:DNA restriction-modification system"/>
    <property type="evidence" value="ECO:0007669"/>
    <property type="project" value="InterPro"/>
</dbReference>
<name>A0A852X6J6_9MICO</name>
<comment type="caution">
    <text evidence="2">The sequence shown here is derived from an EMBL/GenBank/DDBJ whole genome shotgun (WGS) entry which is preliminary data.</text>
</comment>
<keyword evidence="3" id="KW-1185">Reference proteome</keyword>
<evidence type="ECO:0000259" key="1">
    <source>
        <dbReference type="Pfam" id="PF04471"/>
    </source>
</evidence>
<dbReference type="GO" id="GO:0004519">
    <property type="term" value="F:endonuclease activity"/>
    <property type="evidence" value="ECO:0007669"/>
    <property type="project" value="InterPro"/>
</dbReference>
<dbReference type="SUPFAM" id="SSF52980">
    <property type="entry name" value="Restriction endonuclease-like"/>
    <property type="match status" value="1"/>
</dbReference>
<gene>
    <name evidence="2" type="ORF">BJY28_001519</name>
</gene>
<dbReference type="InterPro" id="IPR011335">
    <property type="entry name" value="Restrct_endonuc-II-like"/>
</dbReference>
<protein>
    <recommendedName>
        <fullName evidence="1">Restriction endonuclease type IV Mrr domain-containing protein</fullName>
    </recommendedName>
</protein>
<reference evidence="2 3" key="1">
    <citation type="submission" date="2020-07" db="EMBL/GenBank/DDBJ databases">
        <title>Sequencing the genomes of 1000 actinobacteria strains.</title>
        <authorList>
            <person name="Klenk H.-P."/>
        </authorList>
    </citation>
    <scope>NUCLEOTIDE SEQUENCE [LARGE SCALE GENOMIC DNA]</scope>
    <source>
        <strain evidence="2 3">DSM 24723</strain>
    </source>
</reference>
<dbReference type="InterPro" id="IPR007560">
    <property type="entry name" value="Restrct_endonuc_IV_Mrr"/>
</dbReference>